<feature type="region of interest" description="Disordered" evidence="1">
    <location>
        <begin position="1"/>
        <end position="74"/>
    </location>
</feature>
<dbReference type="EMBL" id="JAVREP010000005">
    <property type="protein sequence ID" value="MDT0328722.1"/>
    <property type="molecule type" value="Genomic_DNA"/>
</dbReference>
<accession>A0ABU2M863</accession>
<dbReference type="Gene3D" id="3.10.180.10">
    <property type="entry name" value="2,3-Dihydroxybiphenyl 1,2-Dioxygenase, domain 1"/>
    <property type="match status" value="1"/>
</dbReference>
<organism evidence="2 3">
    <name type="scientific">Nocardiopsis lambiniae</name>
    <dbReference type="NCBI Taxonomy" id="3075539"/>
    <lineage>
        <taxon>Bacteria</taxon>
        <taxon>Bacillati</taxon>
        <taxon>Actinomycetota</taxon>
        <taxon>Actinomycetes</taxon>
        <taxon>Streptosporangiales</taxon>
        <taxon>Nocardiopsidaceae</taxon>
        <taxon>Nocardiopsis</taxon>
    </lineage>
</organism>
<dbReference type="InterPro" id="IPR029068">
    <property type="entry name" value="Glyas_Bleomycin-R_OHBP_Dase"/>
</dbReference>
<dbReference type="RefSeq" id="WP_311511429.1">
    <property type="nucleotide sequence ID" value="NZ_JAVREP010000005.1"/>
</dbReference>
<dbReference type="Proteomes" id="UP001183390">
    <property type="component" value="Unassembled WGS sequence"/>
</dbReference>
<sequence length="319" mass="34246">MTYTGTHHEAAGSGPTEGAEAVRASGPRSGPRTDPSAGTVESGARGAVGPSEGEGRAVGAGTTGPGGGEAAGAGAGVRANETMVPLLPCASAEETLGFFRSLGFEVTYEQDRPYLYLAFRWGGVHLHYGRAPRGFDPSREDGGGCLVMVDDVAAYHAVLSARMRSAEGRVPTKGAPRITRYRSGASRFTVVDPSGNSIIFIQRDESEEWEYGGSAELEGLARALDGARVLRDIKLDDRAAWRYLRSALRRHGDDAPAVERAMALAALIELSVALDEHERRAEWTEALEAIDLTVEERRRVEGELRNAEELEHWLSGRSR</sequence>
<protein>
    <submittedName>
        <fullName evidence="2">Glyoxalase</fullName>
    </submittedName>
</protein>
<reference evidence="3" key="1">
    <citation type="submission" date="2023-07" db="EMBL/GenBank/DDBJ databases">
        <title>30 novel species of actinomycetes from the DSMZ collection.</title>
        <authorList>
            <person name="Nouioui I."/>
        </authorList>
    </citation>
    <scope>NUCLEOTIDE SEQUENCE [LARGE SCALE GENOMIC DNA]</scope>
    <source>
        <strain evidence="3">DSM 44743</strain>
    </source>
</reference>
<feature type="compositionally biased region" description="Gly residues" evidence="1">
    <location>
        <begin position="56"/>
        <end position="74"/>
    </location>
</feature>
<proteinExistence type="predicted"/>
<evidence type="ECO:0000256" key="1">
    <source>
        <dbReference type="SAM" id="MobiDB-lite"/>
    </source>
</evidence>
<evidence type="ECO:0000313" key="2">
    <source>
        <dbReference type="EMBL" id="MDT0328722.1"/>
    </source>
</evidence>
<feature type="compositionally biased region" description="Basic and acidic residues" evidence="1">
    <location>
        <begin position="1"/>
        <end position="10"/>
    </location>
</feature>
<dbReference type="SUPFAM" id="SSF54593">
    <property type="entry name" value="Glyoxalase/Bleomycin resistance protein/Dihydroxybiphenyl dioxygenase"/>
    <property type="match status" value="1"/>
</dbReference>
<gene>
    <name evidence="2" type="ORF">RM479_09905</name>
</gene>
<evidence type="ECO:0000313" key="3">
    <source>
        <dbReference type="Proteomes" id="UP001183390"/>
    </source>
</evidence>
<comment type="caution">
    <text evidence="2">The sequence shown here is derived from an EMBL/GenBank/DDBJ whole genome shotgun (WGS) entry which is preliminary data.</text>
</comment>
<name>A0ABU2M863_9ACTN</name>
<keyword evidence="3" id="KW-1185">Reference proteome</keyword>